<dbReference type="Proteomes" id="UP000295678">
    <property type="component" value="Unassembled WGS sequence"/>
</dbReference>
<dbReference type="PANTHER" id="PTHR43628:SF1">
    <property type="entry name" value="CHITIN SYNTHASE REGULATORY FACTOR 2-RELATED"/>
    <property type="match status" value="1"/>
</dbReference>
<accession>A0A4R3M0H1</accession>
<dbReference type="Gene3D" id="1.25.40.10">
    <property type="entry name" value="Tetratricopeptide repeat domain"/>
    <property type="match status" value="1"/>
</dbReference>
<dbReference type="AlphaFoldDB" id="A0A4R3M0H1"/>
<sequence>MPSRWNSKVWIRCGSGRLAAALVLAGTQLAAAAIALADGGVERGIAAYERGELRGAAAMWLPLAERGDPKAQTALGLAYYHGQGVPQDFGAAAAWYRRAADQGYPYAQGLLGYLYFIGQGVHQDYVEAHFWLNLAAAGLPPGPERDLVIDRRGVVQTMLSPRELHDVQVRATVWRPVPIVPETVQ</sequence>
<dbReference type="InterPro" id="IPR011990">
    <property type="entry name" value="TPR-like_helical_dom_sf"/>
</dbReference>
<dbReference type="SUPFAM" id="SSF81901">
    <property type="entry name" value="HCP-like"/>
    <property type="match status" value="1"/>
</dbReference>
<reference evidence="2 3" key="1">
    <citation type="submission" date="2019-03" db="EMBL/GenBank/DDBJ databases">
        <title>Genomic Encyclopedia of Type Strains, Phase IV (KMG-IV): sequencing the most valuable type-strain genomes for metagenomic binning, comparative biology and taxonomic classification.</title>
        <authorList>
            <person name="Goeker M."/>
        </authorList>
    </citation>
    <scope>NUCLEOTIDE SEQUENCE [LARGE SCALE GENOMIC DNA]</scope>
    <source>
        <strain evidence="2 3">DSM 19345</strain>
    </source>
</reference>
<dbReference type="RefSeq" id="WP_132807576.1">
    <property type="nucleotide sequence ID" value="NZ_SMAK01000011.1"/>
</dbReference>
<evidence type="ECO:0000313" key="3">
    <source>
        <dbReference type="Proteomes" id="UP000295678"/>
    </source>
</evidence>
<evidence type="ECO:0000313" key="2">
    <source>
        <dbReference type="EMBL" id="TCT06510.1"/>
    </source>
</evidence>
<dbReference type="SMART" id="SM00671">
    <property type="entry name" value="SEL1"/>
    <property type="match status" value="2"/>
</dbReference>
<protein>
    <submittedName>
        <fullName evidence="2">Sel1 repeat-containing protein</fullName>
    </submittedName>
</protein>
<gene>
    <name evidence="2" type="ORF">EDC22_11193</name>
</gene>
<dbReference type="OrthoDB" id="112232at2"/>
<dbReference type="PANTHER" id="PTHR43628">
    <property type="entry name" value="ACTIVATOR OF C KINASE PROTEIN 1-RELATED"/>
    <property type="match status" value="1"/>
</dbReference>
<comment type="caution">
    <text evidence="2">The sequence shown here is derived from an EMBL/GenBank/DDBJ whole genome shotgun (WGS) entry which is preliminary data.</text>
</comment>
<keyword evidence="1" id="KW-0732">Signal</keyword>
<feature type="chain" id="PRO_5020373119" evidence="1">
    <location>
        <begin position="33"/>
        <end position="185"/>
    </location>
</feature>
<feature type="signal peptide" evidence="1">
    <location>
        <begin position="1"/>
        <end position="32"/>
    </location>
</feature>
<dbReference type="EMBL" id="SMAK01000011">
    <property type="protein sequence ID" value="TCT06510.1"/>
    <property type="molecule type" value="Genomic_DNA"/>
</dbReference>
<keyword evidence="3" id="KW-1185">Reference proteome</keyword>
<name>A0A4R3M0H1_9HYPH</name>
<dbReference type="Pfam" id="PF08238">
    <property type="entry name" value="Sel1"/>
    <property type="match status" value="2"/>
</dbReference>
<organism evidence="2 3">
    <name type="scientific">Tepidamorphus gemmatus</name>
    <dbReference type="NCBI Taxonomy" id="747076"/>
    <lineage>
        <taxon>Bacteria</taxon>
        <taxon>Pseudomonadati</taxon>
        <taxon>Pseudomonadota</taxon>
        <taxon>Alphaproteobacteria</taxon>
        <taxon>Hyphomicrobiales</taxon>
        <taxon>Tepidamorphaceae</taxon>
        <taxon>Tepidamorphus</taxon>
    </lineage>
</organism>
<proteinExistence type="predicted"/>
<evidence type="ECO:0000256" key="1">
    <source>
        <dbReference type="SAM" id="SignalP"/>
    </source>
</evidence>
<dbReference type="InterPro" id="IPR006597">
    <property type="entry name" value="Sel1-like"/>
</dbReference>
<dbReference type="InterPro" id="IPR052945">
    <property type="entry name" value="Mitotic_Regulator"/>
</dbReference>